<organism evidence="1 2">
    <name type="scientific">Ambispora gerdemannii</name>
    <dbReference type="NCBI Taxonomy" id="144530"/>
    <lineage>
        <taxon>Eukaryota</taxon>
        <taxon>Fungi</taxon>
        <taxon>Fungi incertae sedis</taxon>
        <taxon>Mucoromycota</taxon>
        <taxon>Glomeromycotina</taxon>
        <taxon>Glomeromycetes</taxon>
        <taxon>Archaeosporales</taxon>
        <taxon>Ambisporaceae</taxon>
        <taxon>Ambispora</taxon>
    </lineage>
</organism>
<dbReference type="OrthoDB" id="10453286at2759"/>
<reference evidence="1" key="1">
    <citation type="submission" date="2021-06" db="EMBL/GenBank/DDBJ databases">
        <authorList>
            <person name="Kallberg Y."/>
            <person name="Tangrot J."/>
            <person name="Rosling A."/>
        </authorList>
    </citation>
    <scope>NUCLEOTIDE SEQUENCE</scope>
    <source>
        <strain evidence="1">MT106</strain>
    </source>
</reference>
<comment type="caution">
    <text evidence="1">The sequence shown here is derived from an EMBL/GenBank/DDBJ whole genome shotgun (WGS) entry which is preliminary data.</text>
</comment>
<evidence type="ECO:0000313" key="2">
    <source>
        <dbReference type="Proteomes" id="UP000789831"/>
    </source>
</evidence>
<feature type="non-terminal residue" evidence="1">
    <location>
        <position position="75"/>
    </location>
</feature>
<sequence length="75" mass="8482">PKNVLVSNSLEAIYRCITPSRREIFTCLVEKKPANLTELAPGKEIRPIALYERVVFDLKVNKELPPHGLILQANL</sequence>
<dbReference type="Proteomes" id="UP000789831">
    <property type="component" value="Unassembled WGS sequence"/>
</dbReference>
<name>A0A9N9D6K8_9GLOM</name>
<evidence type="ECO:0000313" key="1">
    <source>
        <dbReference type="EMBL" id="CAG8628234.1"/>
    </source>
</evidence>
<keyword evidence="2" id="KW-1185">Reference proteome</keyword>
<accession>A0A9N9D6K8</accession>
<proteinExistence type="predicted"/>
<dbReference type="AlphaFoldDB" id="A0A9N9D6K8"/>
<dbReference type="EMBL" id="CAJVPL010003201">
    <property type="protein sequence ID" value="CAG8628234.1"/>
    <property type="molecule type" value="Genomic_DNA"/>
</dbReference>
<gene>
    <name evidence="1" type="ORF">AGERDE_LOCUS10401</name>
</gene>
<protein>
    <submittedName>
        <fullName evidence="1">6482_t:CDS:1</fullName>
    </submittedName>
</protein>